<gene>
    <name evidence="1" type="ORF">B4119_2012</name>
</gene>
<dbReference type="EMBL" id="LQYS01000096">
    <property type="protein sequence ID" value="KYD09574.1"/>
    <property type="molecule type" value="Genomic_DNA"/>
</dbReference>
<evidence type="ECO:0000313" key="2">
    <source>
        <dbReference type="Proteomes" id="UP000075455"/>
    </source>
</evidence>
<proteinExistence type="predicted"/>
<comment type="caution">
    <text evidence="1">The sequence shown here is derived from an EMBL/GenBank/DDBJ whole genome shotgun (WGS) entry which is preliminary data.</text>
</comment>
<dbReference type="AlphaFoldDB" id="A0A150LBB6"/>
<evidence type="ECO:0000313" key="1">
    <source>
        <dbReference type="EMBL" id="KYD09574.1"/>
    </source>
</evidence>
<protein>
    <submittedName>
        <fullName evidence="1">Uncharacterized protein</fullName>
    </submittedName>
</protein>
<accession>A0A150LBB6</accession>
<name>A0A150LBB6_9BACL</name>
<dbReference type="Proteomes" id="UP000075455">
    <property type="component" value="Unassembled WGS sequence"/>
</dbReference>
<dbReference type="STRING" id="81408.B4119_2012"/>
<sequence>MRKQEVVEGLDRPIGVVPMFYLTHPEGFRCIHRVEGDRLLPRGSFFDGDGKKLPSLHGMKVGEVHSNFLFITYSLISVVH</sequence>
<organism evidence="1 2">
    <name type="scientific">Saccharococcus caldoxylosilyticus</name>
    <dbReference type="NCBI Taxonomy" id="81408"/>
    <lineage>
        <taxon>Bacteria</taxon>
        <taxon>Bacillati</taxon>
        <taxon>Bacillota</taxon>
        <taxon>Bacilli</taxon>
        <taxon>Bacillales</taxon>
        <taxon>Anoxybacillaceae</taxon>
        <taxon>Saccharococcus</taxon>
    </lineage>
</organism>
<reference evidence="1 2" key="1">
    <citation type="submission" date="2016-01" db="EMBL/GenBank/DDBJ databases">
        <title>Draft Genome Sequences of Seven Thermophilic Sporeformers Isolated from Foods.</title>
        <authorList>
            <person name="Berendsen E.M."/>
            <person name="Wells-Bennik M.H."/>
            <person name="Krawcyk A.O."/>
            <person name="De Jong A."/>
            <person name="Holsappel S."/>
            <person name="Eijlander R.T."/>
            <person name="Kuipers O.P."/>
        </authorList>
    </citation>
    <scope>NUCLEOTIDE SEQUENCE [LARGE SCALE GENOMIC DNA]</scope>
    <source>
        <strain evidence="1 2">B4119</strain>
    </source>
</reference>